<protein>
    <recommendedName>
        <fullName evidence="7">Phosphatidic acid phosphatase type 2/haloperoxidase domain-containing protein</fullName>
    </recommendedName>
</protein>
<proteinExistence type="predicted"/>
<dbReference type="FunCoup" id="K5XNW5">
    <property type="interactions" value="71"/>
</dbReference>
<dbReference type="GO" id="GO:0030148">
    <property type="term" value="P:sphingolipid biosynthetic process"/>
    <property type="evidence" value="ECO:0007669"/>
    <property type="project" value="TreeGrafter"/>
</dbReference>
<dbReference type="OrthoDB" id="5784at2759"/>
<dbReference type="InterPro" id="IPR036938">
    <property type="entry name" value="PAP2/HPO_sf"/>
</dbReference>
<dbReference type="RefSeq" id="XP_007333085.1">
    <property type="nucleotide sequence ID" value="XM_007333023.1"/>
</dbReference>
<dbReference type="InterPro" id="IPR052185">
    <property type="entry name" value="IPC_Synthase-Related"/>
</dbReference>
<dbReference type="Proteomes" id="UP000008493">
    <property type="component" value="Unassembled WGS sequence"/>
</dbReference>
<evidence type="ECO:0000256" key="4">
    <source>
        <dbReference type="ARBA" id="ARBA00023136"/>
    </source>
</evidence>
<dbReference type="GO" id="GO:0070916">
    <property type="term" value="C:inositol phosphoceramide synthase complex"/>
    <property type="evidence" value="ECO:0007669"/>
    <property type="project" value="TreeGrafter"/>
</dbReference>
<feature type="compositionally biased region" description="Basic and acidic residues" evidence="5">
    <location>
        <begin position="345"/>
        <end position="355"/>
    </location>
</feature>
<feature type="transmembrane region" description="Helical" evidence="6">
    <location>
        <begin position="268"/>
        <end position="287"/>
    </location>
</feature>
<feature type="transmembrane region" description="Helical" evidence="6">
    <location>
        <begin position="294"/>
        <end position="313"/>
    </location>
</feature>
<gene>
    <name evidence="8" type="ORF">AGABI1DRAFT_78826</name>
</gene>
<accession>K5XNW5</accession>
<dbReference type="SUPFAM" id="SSF48317">
    <property type="entry name" value="Acid phosphatase/Vanadium-dependent haloperoxidase"/>
    <property type="match status" value="1"/>
</dbReference>
<dbReference type="PANTHER" id="PTHR31310:SF11">
    <property type="entry name" value="INOSITOL PHOSPHORYLCERAMIDE SYNTHASE CATALYTIC SUBUNIT AUR1"/>
    <property type="match status" value="1"/>
</dbReference>
<dbReference type="SMART" id="SM00014">
    <property type="entry name" value="acidPPc"/>
    <property type="match status" value="1"/>
</dbReference>
<dbReference type="InParanoid" id="K5XNW5"/>
<feature type="compositionally biased region" description="Basic residues" evidence="5">
    <location>
        <begin position="417"/>
        <end position="427"/>
    </location>
</feature>
<dbReference type="eggNOG" id="ENOG502QPQM">
    <property type="taxonomic scope" value="Eukaryota"/>
</dbReference>
<feature type="region of interest" description="Disordered" evidence="5">
    <location>
        <begin position="328"/>
        <end position="458"/>
    </location>
</feature>
<feature type="transmembrane region" description="Helical" evidence="6">
    <location>
        <begin position="146"/>
        <end position="170"/>
    </location>
</feature>
<dbReference type="EMBL" id="JH971403">
    <property type="protein sequence ID" value="EKM76370.1"/>
    <property type="molecule type" value="Genomic_DNA"/>
</dbReference>
<dbReference type="Gene3D" id="1.20.144.10">
    <property type="entry name" value="Phosphatidic acid phosphatase type 2/haloperoxidase"/>
    <property type="match status" value="1"/>
</dbReference>
<feature type="transmembrane region" description="Helical" evidence="6">
    <location>
        <begin position="69"/>
        <end position="89"/>
    </location>
</feature>
<feature type="transmembrane region" description="Helical" evidence="6">
    <location>
        <begin position="182"/>
        <end position="204"/>
    </location>
</feature>
<feature type="compositionally biased region" description="Basic and acidic residues" evidence="5">
    <location>
        <begin position="400"/>
        <end position="416"/>
    </location>
</feature>
<keyword evidence="2 6" id="KW-0812">Transmembrane</keyword>
<evidence type="ECO:0000256" key="1">
    <source>
        <dbReference type="ARBA" id="ARBA00004141"/>
    </source>
</evidence>
<dbReference type="PANTHER" id="PTHR31310">
    <property type="match status" value="1"/>
</dbReference>
<reference evidence="9" key="1">
    <citation type="journal article" date="2012" name="Proc. Natl. Acad. Sci. U.S.A.">
        <title>Genome sequence of the button mushroom Agaricus bisporus reveals mechanisms governing adaptation to a humic-rich ecological niche.</title>
        <authorList>
            <person name="Morin E."/>
            <person name="Kohler A."/>
            <person name="Baker A.R."/>
            <person name="Foulongne-Oriol M."/>
            <person name="Lombard V."/>
            <person name="Nagy L.G."/>
            <person name="Ohm R.A."/>
            <person name="Patyshakuliyeva A."/>
            <person name="Brun A."/>
            <person name="Aerts A.L."/>
            <person name="Bailey A.M."/>
            <person name="Billette C."/>
            <person name="Coutinho P.M."/>
            <person name="Deakin G."/>
            <person name="Doddapaneni H."/>
            <person name="Floudas D."/>
            <person name="Grimwood J."/>
            <person name="Hilden K."/>
            <person name="Kuees U."/>
            <person name="LaButti K.M."/>
            <person name="Lapidus A."/>
            <person name="Lindquist E.A."/>
            <person name="Lucas S.M."/>
            <person name="Murat C."/>
            <person name="Riley R.W."/>
            <person name="Salamov A.A."/>
            <person name="Schmutz J."/>
            <person name="Subramanian V."/>
            <person name="Woesten H.A.B."/>
            <person name="Xu J."/>
            <person name="Eastwood D.C."/>
            <person name="Foster G.D."/>
            <person name="Sonnenberg A.S."/>
            <person name="Cullen D."/>
            <person name="de Vries R.P."/>
            <person name="Lundell T."/>
            <person name="Hibbett D.S."/>
            <person name="Henrissat B."/>
            <person name="Burton K.S."/>
            <person name="Kerrigan R.W."/>
            <person name="Challen M.P."/>
            <person name="Grigoriev I.V."/>
            <person name="Martin F."/>
        </authorList>
    </citation>
    <scope>NUCLEOTIDE SEQUENCE [LARGE SCALE GENOMIC DNA]</scope>
    <source>
        <strain evidence="9">JB137-S8 / ATCC MYA-4627 / FGSC 10392</strain>
    </source>
</reference>
<evidence type="ECO:0000256" key="6">
    <source>
        <dbReference type="SAM" id="Phobius"/>
    </source>
</evidence>
<dbReference type="STRING" id="597362.K5XNW5"/>
<dbReference type="Pfam" id="PF14378">
    <property type="entry name" value="PAP2_3"/>
    <property type="match status" value="1"/>
</dbReference>
<keyword evidence="4 6" id="KW-0472">Membrane</keyword>
<dbReference type="CDD" id="cd03386">
    <property type="entry name" value="PAP2_Aur1_like"/>
    <property type="match status" value="1"/>
</dbReference>
<dbReference type="OMA" id="WSIYDAQ"/>
<dbReference type="GO" id="GO:0006676">
    <property type="term" value="P:mannosyl diphosphorylinositol ceramide metabolic process"/>
    <property type="evidence" value="ECO:0007669"/>
    <property type="project" value="TreeGrafter"/>
</dbReference>
<dbReference type="AlphaFoldDB" id="K5XNW5"/>
<keyword evidence="3 6" id="KW-1133">Transmembrane helix</keyword>
<dbReference type="GeneID" id="18831538"/>
<evidence type="ECO:0000259" key="7">
    <source>
        <dbReference type="SMART" id="SM00014"/>
    </source>
</evidence>
<keyword evidence="9" id="KW-1185">Reference proteome</keyword>
<dbReference type="InterPro" id="IPR026841">
    <property type="entry name" value="Aur1/Ipt1"/>
</dbReference>
<evidence type="ECO:0000256" key="2">
    <source>
        <dbReference type="ARBA" id="ARBA00022692"/>
    </source>
</evidence>
<evidence type="ECO:0000256" key="3">
    <source>
        <dbReference type="ARBA" id="ARBA00022989"/>
    </source>
</evidence>
<dbReference type="GO" id="GO:0016020">
    <property type="term" value="C:membrane"/>
    <property type="evidence" value="ECO:0007669"/>
    <property type="project" value="UniProtKB-SubCell"/>
</dbReference>
<evidence type="ECO:0000313" key="9">
    <source>
        <dbReference type="Proteomes" id="UP000008493"/>
    </source>
</evidence>
<feature type="transmembrane region" description="Helical" evidence="6">
    <location>
        <begin position="36"/>
        <end position="57"/>
    </location>
</feature>
<organism evidence="8 9">
    <name type="scientific">Agaricus bisporus var. burnettii (strain JB137-S8 / ATCC MYA-4627 / FGSC 10392)</name>
    <name type="common">White button mushroom</name>
    <dbReference type="NCBI Taxonomy" id="597362"/>
    <lineage>
        <taxon>Eukaryota</taxon>
        <taxon>Fungi</taxon>
        <taxon>Dikarya</taxon>
        <taxon>Basidiomycota</taxon>
        <taxon>Agaricomycotina</taxon>
        <taxon>Agaricomycetes</taxon>
        <taxon>Agaricomycetidae</taxon>
        <taxon>Agaricales</taxon>
        <taxon>Agaricineae</taxon>
        <taxon>Agaricaceae</taxon>
        <taxon>Agaricus</taxon>
    </lineage>
</organism>
<feature type="compositionally biased region" description="Acidic residues" evidence="5">
    <location>
        <begin position="365"/>
        <end position="380"/>
    </location>
</feature>
<comment type="subcellular location">
    <subcellularLocation>
        <location evidence="1">Membrane</location>
        <topology evidence="1">Multi-pass membrane protein</topology>
    </subcellularLocation>
</comment>
<feature type="domain" description="Phosphatidic acid phosphatase type 2/haloperoxidase" evidence="7">
    <location>
        <begin position="174"/>
        <end position="313"/>
    </location>
</feature>
<dbReference type="KEGG" id="abp:AGABI1DRAFT78826"/>
<sequence length="458" mass="51022">MRLRAAVNTLGAALIAAVGRLDKSLSPVLTLRKLRAHTFTLSDCMFIFHALLATLWFTLMQHPGFPIKLLIPILWIVALLIPFTSQFFVPATPVFNYLLSFYSARFVPQSWRPGISVALLPTLEYVLYGANISDILTRWTHPVLDIIAWFPYGVGHFVFPFVVAIFLWLFRPKEVLHFWGKAFGYLNLTGVIFQIIFPCSAPWYELIHGLTPANYSMKGSPGGLGRIDALFHSHGYTVTFSNSPVVFGAFPSLHAACATMEALFLSHFFPQIAPYIWAYAGILYWATMYLTHHYLIDVVGGACLATAFFYLFLPNELKGPGATAPPGGLANALRHGNVPSSSSSKYERYDLEDPRRRRRAIHDADEFELSETSEDEEEVDITFRSPGGVPIMTPQSAKPLLDKSQRSAERENDNRGGKKNGNGHRHTASIVSLIRGEERGPEDGWSPVTPSFGVANSR</sequence>
<dbReference type="HOGENOM" id="CLU_030747_1_0_1"/>
<evidence type="ECO:0000256" key="5">
    <source>
        <dbReference type="SAM" id="MobiDB-lite"/>
    </source>
</evidence>
<name>K5XNW5_AGABU</name>
<evidence type="ECO:0000313" key="8">
    <source>
        <dbReference type="EMBL" id="EKM76370.1"/>
    </source>
</evidence>
<dbReference type="InterPro" id="IPR000326">
    <property type="entry name" value="PAP2/HPO"/>
</dbReference>